<dbReference type="SUPFAM" id="SSF56235">
    <property type="entry name" value="N-terminal nucleophile aminohydrolases (Ntn hydrolases)"/>
    <property type="match status" value="1"/>
</dbReference>
<dbReference type="SUPFAM" id="SSF53697">
    <property type="entry name" value="SIS domain"/>
    <property type="match status" value="1"/>
</dbReference>
<evidence type="ECO:0000259" key="12">
    <source>
        <dbReference type="PROSITE" id="PS51464"/>
    </source>
</evidence>
<sequence>MCGIIGYIVKEGGAKNLAPILVNGLRRLEYRGYDSAGLAVVDSTSAALIEKSVGKIDALTEKLKSREFIGTLGIAHTRWATHGGVTENNTHPHSDCTGRIILVHNGIIENYRDLRENFLKDHRFISETDTEVLAHLIEHFYNQSEKKDLRASLIKALQMVVGTYGIAVVSLDEPNKIFCARQGSPLVLGVADEAYVIASDASPLLSYTKKVIYLEDGEILELTPEGFQIFNLKDEKIERTPEQIEWNEEQAQKGGFAHFMLKEIFDQPNTFKDALAGRLVPNDGVAHLGGMRFTDEEFRQIKKIKIIACGSAYHAGLIGKYVLEHVAWIPTDVEVASEFRYRDPVVEDNTLTICVSQSGETADTVAALREAQRKGSQVMGLVNVVGSTIAREAGRGVYIHAGPELSVASTKAFTNQIAILMVLALQLGRLTHLPLATGKLIIKNILEVPEKMQAILQQNDLIKSLAEKYKNFEDFYFIARGINYPIALEGALKLKEISYVHAEGLPAGELKHGSIALIDDNCPVVAIATRDSLYEKMISNIEEIKARRGKLILIATEGDEEIKKLAEDIIYVPKSSEMLSPLLTVLPLQLFAYHMAVSRGKDVDRPRNLAKSVTVE</sequence>
<evidence type="ECO:0000313" key="13">
    <source>
        <dbReference type="EMBL" id="KKS57117.1"/>
    </source>
</evidence>
<dbReference type="GO" id="GO:0006002">
    <property type="term" value="P:fructose 6-phosphate metabolic process"/>
    <property type="evidence" value="ECO:0007669"/>
    <property type="project" value="TreeGrafter"/>
</dbReference>
<dbReference type="Proteomes" id="UP000034837">
    <property type="component" value="Unassembled WGS sequence"/>
</dbReference>
<dbReference type="CDD" id="cd00714">
    <property type="entry name" value="GFAT"/>
    <property type="match status" value="1"/>
</dbReference>
<dbReference type="AlphaFoldDB" id="A0A0G1A7V1"/>
<dbReference type="NCBIfam" id="NF001484">
    <property type="entry name" value="PRK00331.1"/>
    <property type="match status" value="1"/>
</dbReference>
<keyword evidence="6 10" id="KW-0032">Aminotransferase</keyword>
<keyword evidence="8" id="KW-0677">Repeat</keyword>
<dbReference type="FunFam" id="3.60.20.10:FF:000006">
    <property type="entry name" value="Glutamine--fructose-6-phosphate aminotransferase [isomerizing]"/>
    <property type="match status" value="1"/>
</dbReference>
<evidence type="ECO:0000256" key="7">
    <source>
        <dbReference type="ARBA" id="ARBA00022679"/>
    </source>
</evidence>
<protein>
    <recommendedName>
        <fullName evidence="4 10">Glutamine--fructose-6-phosphate aminotransferase [isomerizing]</fullName>
        <ecNumber evidence="3 10">2.6.1.16</ecNumber>
    </recommendedName>
    <alternativeName>
        <fullName evidence="10">D-fructose-6-phosphate amidotransferase</fullName>
    </alternativeName>
    <alternativeName>
        <fullName evidence="10">GFAT</fullName>
    </alternativeName>
    <alternativeName>
        <fullName evidence="10">Glucosamine-6-phosphate synthase</fullName>
    </alternativeName>
    <alternativeName>
        <fullName evidence="10">Hexosephosphate aminotransferase</fullName>
    </alternativeName>
    <alternativeName>
        <fullName evidence="10">L-glutamine--D-fructose-6-phosphate amidotransferase</fullName>
    </alternativeName>
</protein>
<comment type="function">
    <text evidence="10">Catalyzes the first step in hexosamine metabolism, converting fructose-6P into glucosamine-6P using glutamine as a nitrogen source.</text>
</comment>
<dbReference type="Gene3D" id="3.40.50.10490">
    <property type="entry name" value="Glucose-6-phosphate isomerase like protein, domain 1"/>
    <property type="match status" value="2"/>
</dbReference>
<dbReference type="GO" id="GO:0097367">
    <property type="term" value="F:carbohydrate derivative binding"/>
    <property type="evidence" value="ECO:0007669"/>
    <property type="project" value="InterPro"/>
</dbReference>
<dbReference type="GO" id="GO:0005829">
    <property type="term" value="C:cytosol"/>
    <property type="evidence" value="ECO:0007669"/>
    <property type="project" value="TreeGrafter"/>
</dbReference>
<keyword evidence="7 10" id="KW-0808">Transferase</keyword>
<dbReference type="GO" id="GO:0006047">
    <property type="term" value="P:UDP-N-acetylglucosamine metabolic process"/>
    <property type="evidence" value="ECO:0007669"/>
    <property type="project" value="TreeGrafter"/>
</dbReference>
<feature type="domain" description="SIS" evidence="12">
    <location>
        <begin position="294"/>
        <end position="433"/>
    </location>
</feature>
<dbReference type="InterPro" id="IPR035490">
    <property type="entry name" value="GlmS/FrlB_SIS"/>
</dbReference>
<evidence type="ECO:0000256" key="5">
    <source>
        <dbReference type="ARBA" id="ARBA00022490"/>
    </source>
</evidence>
<dbReference type="EC" id="2.6.1.16" evidence="3 10"/>
<dbReference type="InterPro" id="IPR047084">
    <property type="entry name" value="GFAT_N"/>
</dbReference>
<dbReference type="FunFam" id="3.40.50.10490:FF:000001">
    <property type="entry name" value="Glutamine--fructose-6-phosphate aminotransferase [isomerizing]"/>
    <property type="match status" value="1"/>
</dbReference>
<dbReference type="InterPro" id="IPR017932">
    <property type="entry name" value="GATase_2_dom"/>
</dbReference>
<dbReference type="GO" id="GO:0004360">
    <property type="term" value="F:glutamine-fructose-6-phosphate transaminase (isomerizing) activity"/>
    <property type="evidence" value="ECO:0007669"/>
    <property type="project" value="UniProtKB-UniRule"/>
</dbReference>
<dbReference type="NCBIfam" id="TIGR01135">
    <property type="entry name" value="glmS"/>
    <property type="match status" value="1"/>
</dbReference>
<evidence type="ECO:0000256" key="8">
    <source>
        <dbReference type="ARBA" id="ARBA00022737"/>
    </source>
</evidence>
<evidence type="ECO:0000256" key="9">
    <source>
        <dbReference type="ARBA" id="ARBA00022962"/>
    </source>
</evidence>
<feature type="domain" description="SIS" evidence="12">
    <location>
        <begin position="465"/>
        <end position="606"/>
    </location>
</feature>
<dbReference type="GO" id="GO:0005975">
    <property type="term" value="P:carbohydrate metabolic process"/>
    <property type="evidence" value="ECO:0007669"/>
    <property type="project" value="UniProtKB-UniRule"/>
</dbReference>
<dbReference type="GO" id="GO:0006487">
    <property type="term" value="P:protein N-linked glycosylation"/>
    <property type="evidence" value="ECO:0007669"/>
    <property type="project" value="TreeGrafter"/>
</dbReference>
<feature type="active site" description="Nucleophile; for GATase activity" evidence="10">
    <location>
        <position position="2"/>
    </location>
</feature>
<dbReference type="InterPro" id="IPR035466">
    <property type="entry name" value="GlmS/AgaS_SIS"/>
</dbReference>
<name>A0A0G1A7V1_9BACT</name>
<evidence type="ECO:0000259" key="11">
    <source>
        <dbReference type="PROSITE" id="PS51278"/>
    </source>
</evidence>
<dbReference type="HAMAP" id="MF_00164">
    <property type="entry name" value="GlmS"/>
    <property type="match status" value="1"/>
</dbReference>
<reference evidence="13 14" key="1">
    <citation type="journal article" date="2015" name="Nature">
        <title>rRNA introns, odd ribosomes, and small enigmatic genomes across a large radiation of phyla.</title>
        <authorList>
            <person name="Brown C.T."/>
            <person name="Hug L.A."/>
            <person name="Thomas B.C."/>
            <person name="Sharon I."/>
            <person name="Castelle C.J."/>
            <person name="Singh A."/>
            <person name="Wilkins M.J."/>
            <person name="Williams K.H."/>
            <person name="Banfield J.F."/>
        </authorList>
    </citation>
    <scope>NUCLEOTIDE SEQUENCE [LARGE SCALE GENOMIC DNA]</scope>
</reference>
<feature type="active site" description="For Fru-6P isomerization activity" evidence="10">
    <location>
        <position position="611"/>
    </location>
</feature>
<dbReference type="InterPro" id="IPR029055">
    <property type="entry name" value="Ntn_hydrolases_N"/>
</dbReference>
<keyword evidence="9" id="KW-0315">Glutamine amidotransferase</keyword>
<dbReference type="Gene3D" id="3.60.20.10">
    <property type="entry name" value="Glutamine Phosphoribosylpyrophosphate, subunit 1, domain 1"/>
    <property type="match status" value="1"/>
</dbReference>
<dbReference type="PROSITE" id="PS51278">
    <property type="entry name" value="GATASE_TYPE_2"/>
    <property type="match status" value="1"/>
</dbReference>
<dbReference type="CDD" id="cd05009">
    <property type="entry name" value="SIS_GlmS_GlmD_2"/>
    <property type="match status" value="1"/>
</dbReference>
<organism evidence="13 14">
    <name type="scientific">Candidatus Magasanikbacteria bacterium GW2011_GWA2_42_32</name>
    <dbReference type="NCBI Taxonomy" id="1619039"/>
    <lineage>
        <taxon>Bacteria</taxon>
        <taxon>Candidatus Magasanikiibacteriota</taxon>
    </lineage>
</organism>
<dbReference type="Pfam" id="PF13522">
    <property type="entry name" value="GATase_6"/>
    <property type="match status" value="1"/>
</dbReference>
<comment type="caution">
    <text evidence="13">The sequence shown here is derived from an EMBL/GenBank/DDBJ whole genome shotgun (WGS) entry which is preliminary data.</text>
</comment>
<dbReference type="PATRIC" id="fig|1619039.3.peg.481"/>
<accession>A0A0G1A7V1</accession>
<keyword evidence="5 10" id="KW-0963">Cytoplasm</keyword>
<evidence type="ECO:0000256" key="2">
    <source>
        <dbReference type="ARBA" id="ARBA00004496"/>
    </source>
</evidence>
<feature type="domain" description="Glutamine amidotransferase type-2" evidence="11">
    <location>
        <begin position="2"/>
        <end position="225"/>
    </location>
</feature>
<evidence type="ECO:0000256" key="4">
    <source>
        <dbReference type="ARBA" id="ARBA00016090"/>
    </source>
</evidence>
<dbReference type="CDD" id="cd05008">
    <property type="entry name" value="SIS_GlmS_GlmD_1"/>
    <property type="match status" value="1"/>
</dbReference>
<dbReference type="InterPro" id="IPR005855">
    <property type="entry name" value="GFAT"/>
</dbReference>
<dbReference type="InterPro" id="IPR001347">
    <property type="entry name" value="SIS_dom"/>
</dbReference>
<dbReference type="Pfam" id="PF01380">
    <property type="entry name" value="SIS"/>
    <property type="match status" value="2"/>
</dbReference>
<evidence type="ECO:0000256" key="10">
    <source>
        <dbReference type="HAMAP-Rule" id="MF_00164"/>
    </source>
</evidence>
<evidence type="ECO:0000313" key="14">
    <source>
        <dbReference type="Proteomes" id="UP000034837"/>
    </source>
</evidence>
<dbReference type="PROSITE" id="PS51464">
    <property type="entry name" value="SIS"/>
    <property type="match status" value="2"/>
</dbReference>
<gene>
    <name evidence="10" type="primary">glmS</name>
    <name evidence="13" type="ORF">UV20_C0003G0059</name>
</gene>
<dbReference type="EMBL" id="LCDO01000003">
    <property type="protein sequence ID" value="KKS57117.1"/>
    <property type="molecule type" value="Genomic_DNA"/>
</dbReference>
<evidence type="ECO:0000256" key="6">
    <source>
        <dbReference type="ARBA" id="ARBA00022576"/>
    </source>
</evidence>
<dbReference type="PANTHER" id="PTHR10937">
    <property type="entry name" value="GLUCOSAMINE--FRUCTOSE-6-PHOSPHATE AMINOTRANSFERASE, ISOMERIZING"/>
    <property type="match status" value="1"/>
</dbReference>
<evidence type="ECO:0000256" key="3">
    <source>
        <dbReference type="ARBA" id="ARBA00012916"/>
    </source>
</evidence>
<comment type="subunit">
    <text evidence="10">Homodimer.</text>
</comment>
<evidence type="ECO:0000256" key="1">
    <source>
        <dbReference type="ARBA" id="ARBA00001031"/>
    </source>
</evidence>
<feature type="initiator methionine" description="Removed" evidence="10">
    <location>
        <position position="1"/>
    </location>
</feature>
<dbReference type="PANTHER" id="PTHR10937:SF0">
    <property type="entry name" value="GLUTAMINE--FRUCTOSE-6-PHOSPHATE TRANSAMINASE (ISOMERIZING)"/>
    <property type="match status" value="1"/>
</dbReference>
<proteinExistence type="inferred from homology"/>
<comment type="subcellular location">
    <subcellularLocation>
        <location evidence="2 10">Cytoplasm</location>
    </subcellularLocation>
</comment>
<dbReference type="InterPro" id="IPR046348">
    <property type="entry name" value="SIS_dom_sf"/>
</dbReference>
<comment type="catalytic activity">
    <reaction evidence="1 10">
        <text>D-fructose 6-phosphate + L-glutamine = D-glucosamine 6-phosphate + L-glutamate</text>
        <dbReference type="Rhea" id="RHEA:13237"/>
        <dbReference type="ChEBI" id="CHEBI:29985"/>
        <dbReference type="ChEBI" id="CHEBI:58359"/>
        <dbReference type="ChEBI" id="CHEBI:58725"/>
        <dbReference type="ChEBI" id="CHEBI:61527"/>
        <dbReference type="EC" id="2.6.1.16"/>
    </reaction>
</comment>